<proteinExistence type="inferred from homology"/>
<evidence type="ECO:0000313" key="4">
    <source>
        <dbReference type="EMBL" id="GII29054.1"/>
    </source>
</evidence>
<dbReference type="Gene3D" id="1.10.600.10">
    <property type="entry name" value="Farnesyl Diphosphate Synthase"/>
    <property type="match status" value="1"/>
</dbReference>
<evidence type="ECO:0000256" key="1">
    <source>
        <dbReference type="ARBA" id="ARBA00022723"/>
    </source>
</evidence>
<dbReference type="PROSITE" id="PS00723">
    <property type="entry name" value="POLYPRENYL_SYNTHASE_1"/>
    <property type="match status" value="1"/>
</dbReference>
<accession>A0A8J3TR64</accession>
<comment type="similarity">
    <text evidence="3">Belongs to the FPP/GGPP synthase family.</text>
</comment>
<dbReference type="CDD" id="cd00685">
    <property type="entry name" value="Trans_IPPS_HT"/>
    <property type="match status" value="1"/>
</dbReference>
<keyword evidence="1" id="KW-0479">Metal-binding</keyword>
<dbReference type="AlphaFoldDB" id="A0A8J3TR64"/>
<dbReference type="InterPro" id="IPR000092">
    <property type="entry name" value="Polyprenyl_synt"/>
</dbReference>
<organism evidence="4 5">
    <name type="scientific">Planotetraspora mira</name>
    <dbReference type="NCBI Taxonomy" id="58121"/>
    <lineage>
        <taxon>Bacteria</taxon>
        <taxon>Bacillati</taxon>
        <taxon>Actinomycetota</taxon>
        <taxon>Actinomycetes</taxon>
        <taxon>Streptosporangiales</taxon>
        <taxon>Streptosporangiaceae</taxon>
        <taxon>Planotetraspora</taxon>
    </lineage>
</organism>
<reference evidence="4 5" key="1">
    <citation type="submission" date="2021-01" db="EMBL/GenBank/DDBJ databases">
        <title>Whole genome shotgun sequence of Planotetraspora mira NBRC 15435.</title>
        <authorList>
            <person name="Komaki H."/>
            <person name="Tamura T."/>
        </authorList>
    </citation>
    <scope>NUCLEOTIDE SEQUENCE [LARGE SCALE GENOMIC DNA]</scope>
    <source>
        <strain evidence="4 5">NBRC 15435</strain>
    </source>
</reference>
<keyword evidence="5" id="KW-1185">Reference proteome</keyword>
<dbReference type="RefSeq" id="WP_203953053.1">
    <property type="nucleotide sequence ID" value="NZ_BOOO01000013.1"/>
</dbReference>
<keyword evidence="3" id="KW-0808">Transferase</keyword>
<dbReference type="SFLD" id="SFLDS00005">
    <property type="entry name" value="Isoprenoid_Synthase_Type_I"/>
    <property type="match status" value="1"/>
</dbReference>
<keyword evidence="2" id="KW-0460">Magnesium</keyword>
<dbReference type="SFLD" id="SFLDG01017">
    <property type="entry name" value="Polyprenyl_Transferase_Like"/>
    <property type="match status" value="1"/>
</dbReference>
<sequence length="337" mass="35320">MTGVTPPSVSEARELVEPVLRDAVARLDPLSARVAAYHLGWTDASGRRTEGGGKALRPALAVLSARAAGGGGERCLPVAAAVELVHAFSLLHDDVMDRDPTRRHRPAAWTVFGESAALLAGDALLALAHELILDEADPARTRAAVRLLAATRRLIAGQGLDLDFERRDDVSLEECRRMSADKTASLLACACSIGAIAAGAPDRLVSALASFGAETGLAFQLVDDLLGIWGSPETTGKPVLSDLRSRKKTLPVVAALTSGTAAGDALAALLARPGPLAETDLGEAARLVDEAGGRDWAEAEAKHRLDAAERHLAQADMPAAVRAEFLDIAHFITSRDH</sequence>
<evidence type="ECO:0000256" key="2">
    <source>
        <dbReference type="ARBA" id="ARBA00022842"/>
    </source>
</evidence>
<dbReference type="EMBL" id="BOOO01000013">
    <property type="protein sequence ID" value="GII29054.1"/>
    <property type="molecule type" value="Genomic_DNA"/>
</dbReference>
<dbReference type="Proteomes" id="UP000650628">
    <property type="component" value="Unassembled WGS sequence"/>
</dbReference>
<dbReference type="GO" id="GO:0046872">
    <property type="term" value="F:metal ion binding"/>
    <property type="evidence" value="ECO:0007669"/>
    <property type="project" value="UniProtKB-KW"/>
</dbReference>
<evidence type="ECO:0000256" key="3">
    <source>
        <dbReference type="RuleBase" id="RU004466"/>
    </source>
</evidence>
<dbReference type="InterPro" id="IPR033749">
    <property type="entry name" value="Polyprenyl_synt_CS"/>
</dbReference>
<dbReference type="GO" id="GO:0004659">
    <property type="term" value="F:prenyltransferase activity"/>
    <property type="evidence" value="ECO:0007669"/>
    <property type="project" value="InterPro"/>
</dbReference>
<dbReference type="SUPFAM" id="SSF48576">
    <property type="entry name" value="Terpenoid synthases"/>
    <property type="match status" value="1"/>
</dbReference>
<dbReference type="InterPro" id="IPR008949">
    <property type="entry name" value="Isoprenoid_synthase_dom_sf"/>
</dbReference>
<dbReference type="PANTHER" id="PTHR12001:SF71">
    <property type="entry name" value="(2E,6E)-FARNESYL DIPHOSPHATE SYNTHASE"/>
    <property type="match status" value="1"/>
</dbReference>
<gene>
    <name evidence="4" type="ORF">Pmi06nite_24960</name>
</gene>
<dbReference type="Pfam" id="PF00348">
    <property type="entry name" value="polyprenyl_synt"/>
    <property type="match status" value="1"/>
</dbReference>
<comment type="caution">
    <text evidence="4">The sequence shown here is derived from an EMBL/GenBank/DDBJ whole genome shotgun (WGS) entry which is preliminary data.</text>
</comment>
<evidence type="ECO:0000313" key="5">
    <source>
        <dbReference type="Proteomes" id="UP000650628"/>
    </source>
</evidence>
<name>A0A8J3TR64_9ACTN</name>
<protein>
    <submittedName>
        <fullName evidence="4">Dimethylallyltransferase</fullName>
    </submittedName>
</protein>
<dbReference type="PANTHER" id="PTHR12001">
    <property type="entry name" value="GERANYLGERANYL PYROPHOSPHATE SYNTHASE"/>
    <property type="match status" value="1"/>
</dbReference>
<dbReference type="GO" id="GO:0008299">
    <property type="term" value="P:isoprenoid biosynthetic process"/>
    <property type="evidence" value="ECO:0007669"/>
    <property type="project" value="InterPro"/>
</dbReference>